<comment type="caution">
    <text evidence="2">The sequence shown here is derived from an EMBL/GenBank/DDBJ whole genome shotgun (WGS) entry which is preliminary data.</text>
</comment>
<sequence length="173" mass="17704">MSGDGDADGDGDGDPGDGDPGDGDPGDGDGDGDTGDGDGDTGDGDGDGDTGDGDGDTGDGDTGDGDGDTGDGDGDGDLGDYYGNCPNKQDAQCLPDEYCFVDNFDSYQVCSQDCNNVNDCPSVPEHTIKCIFMNGNFFQKRCYISCDNDQVCPMGMKCQSENVGIDPICVYGQ</sequence>
<reference evidence="2 3" key="1">
    <citation type="submission" date="2018-03" db="EMBL/GenBank/DDBJ databases">
        <title>Draft Genome Sequences of the Obligatory Marine Myxobacteria Enhygromyxa salina SWB007.</title>
        <authorList>
            <person name="Poehlein A."/>
            <person name="Moghaddam J.A."/>
            <person name="Harms H."/>
            <person name="Alanjari M."/>
            <person name="Koenig G.M."/>
            <person name="Daniel R."/>
            <person name="Schaeberle T.F."/>
        </authorList>
    </citation>
    <scope>NUCLEOTIDE SEQUENCE [LARGE SCALE GENOMIC DNA]</scope>
    <source>
        <strain evidence="2 3">SWB007</strain>
    </source>
</reference>
<evidence type="ECO:0000313" key="2">
    <source>
        <dbReference type="EMBL" id="PRQ06701.1"/>
    </source>
</evidence>
<feature type="compositionally biased region" description="Acidic residues" evidence="1">
    <location>
        <begin position="1"/>
        <end position="78"/>
    </location>
</feature>
<proteinExistence type="predicted"/>
<evidence type="ECO:0000313" key="3">
    <source>
        <dbReference type="Proteomes" id="UP000238823"/>
    </source>
</evidence>
<dbReference type="EMBL" id="PVNL01000069">
    <property type="protein sequence ID" value="PRQ06701.1"/>
    <property type="molecule type" value="Genomic_DNA"/>
</dbReference>
<dbReference type="AlphaFoldDB" id="A0A2S9YNN2"/>
<accession>A0A2S9YNN2</accession>
<protein>
    <submittedName>
        <fullName evidence="2">Uncharacterized protein</fullName>
    </submittedName>
</protein>
<evidence type="ECO:0000256" key="1">
    <source>
        <dbReference type="SAM" id="MobiDB-lite"/>
    </source>
</evidence>
<name>A0A2S9YNN2_9BACT</name>
<dbReference type="Proteomes" id="UP000238823">
    <property type="component" value="Unassembled WGS sequence"/>
</dbReference>
<feature type="region of interest" description="Disordered" evidence="1">
    <location>
        <begin position="1"/>
        <end position="83"/>
    </location>
</feature>
<organism evidence="2 3">
    <name type="scientific">Enhygromyxa salina</name>
    <dbReference type="NCBI Taxonomy" id="215803"/>
    <lineage>
        <taxon>Bacteria</taxon>
        <taxon>Pseudomonadati</taxon>
        <taxon>Myxococcota</taxon>
        <taxon>Polyangia</taxon>
        <taxon>Nannocystales</taxon>
        <taxon>Nannocystaceae</taxon>
        <taxon>Enhygromyxa</taxon>
    </lineage>
</organism>
<gene>
    <name evidence="2" type="ORF">ENSA7_35770</name>
</gene>